<sequence>MTALVVDLDLAGKNLDEISEEIEHNLWLKGYCTLDMKLEANLDDALDEVKDLRRGECFEPTPPQVVDGILGTEGTGEIAWLGTAKDEEGAVETPKLEQLTADLFSIADCTRPFFASQGFRGMTISESLVVQGGEALEGTGELTEASCSKWASTFLSARLMMIYFMGPGDGTLELEPIDEDAEAMSIKTRPDMLVILRCDLVGRKHISSSSDYTLCTWIMLPSVVGNRGWEALSTDASDSIPGIRDINEWAEARLEVLASQDVNGQLDQNVPRAWQRMLRTQYFRNTHQPVAIKGMATHSPGTQDCEVLWKSLNVGVDYVGNVPFQRWDHAEYYDPDPQCYINSHAFTGGICKTSINHGQFIDGIELFDNKFFQISQSESTGMEPQQRHILETSYEGLYMAGYSKKQLMTSYIAVFTGCTNPEAMYINYTQGAGAGNVSQAITSNRTSFVLGIMGPSTSIDCEQASSHMALMVGASAVAPNHEWRNKTGGHSEAAITGGVYLTVTPYMWPRFNAYMNPIGRCFTFDASAGGYVRGEACTSLCQKPYTDKIDGELVVSDALCIGSMVGWRMVNNGRGASLTAPSAPAQQEAIHGSVTDAGIDVLDEHAIESHGNGILLDDSVEVSAISRLLRHEPGESDEPLLVGAVKTQVSAQSEACGMTTFLKAMLNITYAVFAPSLHLKQVNPHMEINEHGVFMLNEHLPFRGQMVFHGCSSRGFNGTNTHIIQWYRADAGKVRTERILSMEDQIAFWPAGGGILDNASRPSEGYFIVGSFCQWDEPQEMDKISDNEFSYVITMGANSFENFQICLDQDMERVLHPRYPQASSGSTVTGPATSEEAAGYTWAIDARPVHALAVAGATSSVAIADKEAPGTSVVKATSKDKPGDMYEVKLSVAGKYRAVTWKKVESAGADALKDPAVQGTYYVVGSWNDNRPQAMTADHDKALGLFTFDLGPLPMWASRYDFQIVRNKDVIQVFHPKYGSIASEDWDEVDVEGPDEGGINKAWCIKGKGGDRFRIDFQRNLENDQDVRRISWRKVPAE</sequence>
<dbReference type="Pfam" id="PF02801">
    <property type="entry name" value="Ketoacyl-synt_C"/>
    <property type="match status" value="1"/>
</dbReference>
<keyword evidence="1" id="KW-0596">Phosphopantetheine</keyword>
<evidence type="ECO:0000313" key="5">
    <source>
        <dbReference type="EMBL" id="AQS99258.1"/>
    </source>
</evidence>
<reference evidence="5" key="1">
    <citation type="journal article" date="2017" name="J. Eukaryot. Microbiol.">
        <title>Role of Modular Polyketide Synthases in the Production of Polyether Ladder Compounds in Ciguatoxin-producing Gambierdiscus polynesiensis and G.excentricus (Dinophyceae).</title>
        <authorList>
            <person name="Kohli G.S."/>
            <person name="Campbell K."/>
            <person name="John U."/>
            <person name="Smith K.F."/>
            <person name="Fraga S."/>
            <person name="Rhodes L.L."/>
            <person name="Murray S.A."/>
        </authorList>
    </citation>
    <scope>NUCLEOTIDE SEQUENCE</scope>
    <source>
        <strain evidence="5">Contig_22970</strain>
    </source>
</reference>
<accession>A0A1S6K854</accession>
<name>A0A1S6K854_9DINO</name>
<keyword evidence="3" id="KW-0808">Transferase</keyword>
<keyword evidence="2" id="KW-0597">Phosphoprotein</keyword>
<evidence type="ECO:0000256" key="3">
    <source>
        <dbReference type="RuleBase" id="RU003694"/>
    </source>
</evidence>
<dbReference type="Pfam" id="PF00109">
    <property type="entry name" value="ketoacyl-synt"/>
    <property type="match status" value="1"/>
</dbReference>
<evidence type="ECO:0000259" key="4">
    <source>
        <dbReference type="PROSITE" id="PS52004"/>
    </source>
</evidence>
<dbReference type="InterPro" id="IPR016039">
    <property type="entry name" value="Thiolase-like"/>
</dbReference>
<evidence type="ECO:0000256" key="1">
    <source>
        <dbReference type="ARBA" id="ARBA00022450"/>
    </source>
</evidence>
<protein>
    <submittedName>
        <fullName evidence="5">Type I polyketide synthase</fullName>
    </submittedName>
</protein>
<dbReference type="GO" id="GO:0006633">
    <property type="term" value="P:fatty acid biosynthetic process"/>
    <property type="evidence" value="ECO:0007669"/>
    <property type="project" value="TreeGrafter"/>
</dbReference>
<dbReference type="InterPro" id="IPR030834">
    <property type="entry name" value="PKS_assoc_dom"/>
</dbReference>
<dbReference type="SMART" id="SM00825">
    <property type="entry name" value="PKS_KS"/>
    <property type="match status" value="1"/>
</dbReference>
<dbReference type="AlphaFoldDB" id="A0A1S6K854"/>
<dbReference type="NCBIfam" id="TIGR04556">
    <property type="entry name" value="PKS_assoc"/>
    <property type="match status" value="1"/>
</dbReference>
<dbReference type="Gene3D" id="3.40.47.10">
    <property type="match status" value="1"/>
</dbReference>
<dbReference type="CDD" id="cd00833">
    <property type="entry name" value="PKS"/>
    <property type="match status" value="1"/>
</dbReference>
<dbReference type="InterPro" id="IPR050091">
    <property type="entry name" value="PKS_NRPS_Biosynth_Enz"/>
</dbReference>
<organism evidence="5">
    <name type="scientific">Gambierdiscus excentricus</name>
    <dbReference type="NCBI Taxonomy" id="986170"/>
    <lineage>
        <taxon>Eukaryota</taxon>
        <taxon>Sar</taxon>
        <taxon>Alveolata</taxon>
        <taxon>Dinophyceae</taxon>
        <taxon>Gonyaulacales</taxon>
        <taxon>Pyrocystaceae</taxon>
        <taxon>Gambierdiscus</taxon>
    </lineage>
</organism>
<dbReference type="SUPFAM" id="SSF53901">
    <property type="entry name" value="Thiolase-like"/>
    <property type="match status" value="2"/>
</dbReference>
<dbReference type="InterPro" id="IPR020841">
    <property type="entry name" value="PKS_Beta-ketoAc_synthase_dom"/>
</dbReference>
<proteinExistence type="inferred from homology"/>
<comment type="similarity">
    <text evidence="3">Belongs to the thiolase-like superfamily. Beta-ketoacyl-ACP synthases family.</text>
</comment>
<dbReference type="InterPro" id="IPR014031">
    <property type="entry name" value="Ketoacyl_synth_C"/>
</dbReference>
<dbReference type="EMBL" id="KX395840">
    <property type="protein sequence ID" value="AQS99258.1"/>
    <property type="molecule type" value="Transcribed_RNA"/>
</dbReference>
<feature type="domain" description="Ketosynthase family 3 (KS3)" evidence="4">
    <location>
        <begin position="287"/>
        <end position="727"/>
    </location>
</feature>
<dbReference type="PANTHER" id="PTHR43775:SF37">
    <property type="entry name" value="SI:DKEY-61P9.11"/>
    <property type="match status" value="1"/>
</dbReference>
<dbReference type="GO" id="GO:0004312">
    <property type="term" value="F:fatty acid synthase activity"/>
    <property type="evidence" value="ECO:0007669"/>
    <property type="project" value="TreeGrafter"/>
</dbReference>
<evidence type="ECO:0000256" key="2">
    <source>
        <dbReference type="ARBA" id="ARBA00022553"/>
    </source>
</evidence>
<dbReference type="PROSITE" id="PS52004">
    <property type="entry name" value="KS3_2"/>
    <property type="match status" value="1"/>
</dbReference>
<dbReference type="PANTHER" id="PTHR43775">
    <property type="entry name" value="FATTY ACID SYNTHASE"/>
    <property type="match status" value="1"/>
</dbReference>
<dbReference type="InterPro" id="IPR014030">
    <property type="entry name" value="Ketoacyl_synth_N"/>
</dbReference>